<evidence type="ECO:0000256" key="1">
    <source>
        <dbReference type="ARBA" id="ARBA00001946"/>
    </source>
</evidence>
<gene>
    <name evidence="5" type="ORF">B0J13DRAFT_615591</name>
</gene>
<keyword evidence="4" id="KW-0479">Metal-binding</keyword>
<protein>
    <recommendedName>
        <fullName evidence="4">Terpene synthase</fullName>
        <ecNumber evidence="4">4.2.3.-</ecNumber>
    </recommendedName>
</protein>
<organism evidence="5 6">
    <name type="scientific">Dactylonectria estremocensis</name>
    <dbReference type="NCBI Taxonomy" id="1079267"/>
    <lineage>
        <taxon>Eukaryota</taxon>
        <taxon>Fungi</taxon>
        <taxon>Dikarya</taxon>
        <taxon>Ascomycota</taxon>
        <taxon>Pezizomycotina</taxon>
        <taxon>Sordariomycetes</taxon>
        <taxon>Hypocreomycetidae</taxon>
        <taxon>Hypocreales</taxon>
        <taxon>Nectriaceae</taxon>
        <taxon>Dactylonectria</taxon>
    </lineage>
</organism>
<evidence type="ECO:0000256" key="2">
    <source>
        <dbReference type="ARBA" id="ARBA00006333"/>
    </source>
</evidence>
<comment type="cofactor">
    <cofactor evidence="1 4">
        <name>Mg(2+)</name>
        <dbReference type="ChEBI" id="CHEBI:18420"/>
    </cofactor>
</comment>
<keyword evidence="3 4" id="KW-0460">Magnesium</keyword>
<evidence type="ECO:0000313" key="6">
    <source>
        <dbReference type="Proteomes" id="UP000717696"/>
    </source>
</evidence>
<dbReference type="PANTHER" id="PTHR35201">
    <property type="entry name" value="TERPENE SYNTHASE"/>
    <property type="match status" value="1"/>
</dbReference>
<dbReference type="EMBL" id="JAGMUU010000001">
    <property type="protein sequence ID" value="KAH7162984.1"/>
    <property type="molecule type" value="Genomic_DNA"/>
</dbReference>
<dbReference type="SUPFAM" id="SSF48576">
    <property type="entry name" value="Terpenoid synthases"/>
    <property type="match status" value="1"/>
</dbReference>
<comment type="similarity">
    <text evidence="2 4">Belongs to the terpene synthase family.</text>
</comment>
<evidence type="ECO:0000256" key="4">
    <source>
        <dbReference type="RuleBase" id="RU366034"/>
    </source>
</evidence>
<sequence>MKQAHLDQDTIVAVLKGRTLRVPDLTGFFRAWPPAELHPRRTAVVTPVVDAALDLHPSLARRRNDDIASLVSLWYPRAADPDIEALALYAVWLVCWDDTVDEGEGDLAGDFDGAERWRSQTLDAVRAALQIDGTGADKDPDVINAVFRGFGERLSQTAPIEQRQALFEEIRFFIASCSVEQQLRLEKRIPDYDAYMAFRHGTIGGATLCSLVEFANGEPLPTRVAAAPQIRALQTHVCSLLTFVNDLLSLKKELRTDCVINAVTALLAPSPDGGLDGVVAELGRKISRTVDDFDGAAAELLGMVEGDEAQRGVVARYIDGCRAIVTGTLEFTRVAVSQIQHREAP</sequence>
<comment type="caution">
    <text evidence="5">The sequence shown here is derived from an EMBL/GenBank/DDBJ whole genome shotgun (WGS) entry which is preliminary data.</text>
</comment>
<dbReference type="Proteomes" id="UP000717696">
    <property type="component" value="Unassembled WGS sequence"/>
</dbReference>
<dbReference type="AlphaFoldDB" id="A0A9P9JE01"/>
<keyword evidence="4" id="KW-0456">Lyase</keyword>
<dbReference type="GO" id="GO:0010333">
    <property type="term" value="F:terpene synthase activity"/>
    <property type="evidence" value="ECO:0007669"/>
    <property type="project" value="InterPro"/>
</dbReference>
<dbReference type="GO" id="GO:0046872">
    <property type="term" value="F:metal ion binding"/>
    <property type="evidence" value="ECO:0007669"/>
    <property type="project" value="UniProtKB-KW"/>
</dbReference>
<dbReference type="GO" id="GO:0008299">
    <property type="term" value="P:isoprenoid biosynthetic process"/>
    <property type="evidence" value="ECO:0007669"/>
    <property type="project" value="UniProtKB-ARBA"/>
</dbReference>
<proteinExistence type="inferred from homology"/>
<dbReference type="Pfam" id="PF19086">
    <property type="entry name" value="Terpene_syn_C_2"/>
    <property type="match status" value="1"/>
</dbReference>
<reference evidence="5" key="1">
    <citation type="journal article" date="2021" name="Nat. Commun.">
        <title>Genetic determinants of endophytism in the Arabidopsis root mycobiome.</title>
        <authorList>
            <person name="Mesny F."/>
            <person name="Miyauchi S."/>
            <person name="Thiergart T."/>
            <person name="Pickel B."/>
            <person name="Atanasova L."/>
            <person name="Karlsson M."/>
            <person name="Huettel B."/>
            <person name="Barry K.W."/>
            <person name="Haridas S."/>
            <person name="Chen C."/>
            <person name="Bauer D."/>
            <person name="Andreopoulos W."/>
            <person name="Pangilinan J."/>
            <person name="LaButti K."/>
            <person name="Riley R."/>
            <person name="Lipzen A."/>
            <person name="Clum A."/>
            <person name="Drula E."/>
            <person name="Henrissat B."/>
            <person name="Kohler A."/>
            <person name="Grigoriev I.V."/>
            <person name="Martin F.M."/>
            <person name="Hacquard S."/>
        </authorList>
    </citation>
    <scope>NUCLEOTIDE SEQUENCE</scope>
    <source>
        <strain evidence="5">MPI-CAGE-AT-0021</strain>
    </source>
</reference>
<dbReference type="EC" id="4.2.3.-" evidence="4"/>
<keyword evidence="6" id="KW-1185">Reference proteome</keyword>
<dbReference type="InterPro" id="IPR034686">
    <property type="entry name" value="Terpene_cyclase-like_2"/>
</dbReference>
<dbReference type="OrthoDB" id="2861623at2759"/>
<name>A0A9P9JE01_9HYPO</name>
<dbReference type="InterPro" id="IPR008949">
    <property type="entry name" value="Isoprenoid_synthase_dom_sf"/>
</dbReference>
<dbReference type="Gene3D" id="1.10.600.10">
    <property type="entry name" value="Farnesyl Diphosphate Synthase"/>
    <property type="match status" value="1"/>
</dbReference>
<dbReference type="PANTHER" id="PTHR35201:SF4">
    <property type="entry name" value="BETA-PINACENE SYNTHASE-RELATED"/>
    <property type="match status" value="1"/>
</dbReference>
<evidence type="ECO:0000256" key="3">
    <source>
        <dbReference type="ARBA" id="ARBA00022842"/>
    </source>
</evidence>
<accession>A0A9P9JE01</accession>
<evidence type="ECO:0000313" key="5">
    <source>
        <dbReference type="EMBL" id="KAH7162984.1"/>
    </source>
</evidence>